<sequence length="367" mass="42394">MDEDNGDDGMNVGVAEEPMPGYVELLTKAYTVMASALKDCSDCGLSLSRRTLLDNAYITWTEMGLFFICAVMWTQMRRGLTECLFKPFAHSCCLQPKDTAKMPESTWKLVFYTMSWSYSTYLLFFTNYTFFYNPPSVFYDWKSGMSVPTDIAIAYLIQGSFYGHSIYATVYMDAWRKDSPVMVVHHVITLALITFSYAFRYHNIGVLVLFLHDINDIQLEFTKLNVYFKTRGGSYHLINDILSNMGSVSFSITWFWFRLYWFPLKVLYATCVSSLQLVPNIPFYFFFNALLLALLLMNIYWFLFIVLFVVKVLTGQMTEVNDVREYEVEDPSLLKAGKLKKQSPDAGHQNNVEGKHIQNGITKEKHL</sequence>
<dbReference type="RefSeq" id="XP_012683821.1">
    <property type="nucleotide sequence ID" value="XM_012828367.3"/>
</dbReference>
<keyword evidence="4 8" id="KW-0812">Transmembrane</keyword>
<comment type="pathway">
    <text evidence="3">Sphingolipid metabolism.</text>
</comment>
<evidence type="ECO:0000256" key="6">
    <source>
        <dbReference type="ARBA" id="ARBA00023136"/>
    </source>
</evidence>
<name>A0A6P3VZ84_CLUHA</name>
<dbReference type="InterPro" id="IPR006634">
    <property type="entry name" value="TLC-dom"/>
</dbReference>
<feature type="transmembrane region" description="Helical" evidence="9">
    <location>
        <begin position="182"/>
        <end position="199"/>
    </location>
</feature>
<dbReference type="GO" id="GO:0050291">
    <property type="term" value="F:sphingosine N-acyltransferase activity"/>
    <property type="evidence" value="ECO:0007669"/>
    <property type="project" value="InterPro"/>
</dbReference>
<dbReference type="AlphaFoldDB" id="A0A6P3VZ84"/>
<dbReference type="Proteomes" id="UP000515152">
    <property type="component" value="Chromosome 10"/>
</dbReference>
<feature type="transmembrane region" description="Helical" evidence="9">
    <location>
        <begin position="151"/>
        <end position="170"/>
    </location>
</feature>
<feature type="transmembrane region" description="Helical" evidence="9">
    <location>
        <begin position="241"/>
        <end position="259"/>
    </location>
</feature>
<gene>
    <name evidence="12" type="primary">cers1</name>
</gene>
<dbReference type="KEGG" id="char:105900982"/>
<feature type="transmembrane region" description="Helical" evidence="9">
    <location>
        <begin position="109"/>
        <end position="131"/>
    </location>
</feature>
<protein>
    <submittedName>
        <fullName evidence="12">Ceramide synthase 1 isoform X1</fullName>
    </submittedName>
</protein>
<dbReference type="InterPro" id="IPR016439">
    <property type="entry name" value="Lag1/Lac1-like"/>
</dbReference>
<dbReference type="PROSITE" id="PS50922">
    <property type="entry name" value="TLC"/>
    <property type="match status" value="1"/>
</dbReference>
<feature type="transmembrane region" description="Helical" evidence="9">
    <location>
        <begin position="57"/>
        <end position="76"/>
    </location>
</feature>
<comment type="subcellular location">
    <subcellularLocation>
        <location evidence="1">Membrane</location>
        <topology evidence="1">Multi-pass membrane protein</topology>
    </subcellularLocation>
</comment>
<dbReference type="PANTHER" id="PTHR12560:SF58">
    <property type="entry name" value="CERAMIDE SYNTHASE 1"/>
    <property type="match status" value="1"/>
</dbReference>
<feature type="domain" description="TLC" evidence="10">
    <location>
        <begin position="100"/>
        <end position="314"/>
    </location>
</feature>
<evidence type="ECO:0000313" key="11">
    <source>
        <dbReference type="Proteomes" id="UP000515152"/>
    </source>
</evidence>
<feature type="transmembrane region" description="Helical" evidence="9">
    <location>
        <begin position="291"/>
        <end position="310"/>
    </location>
</feature>
<accession>A0A6P3VZ84</accession>
<dbReference type="OrthoDB" id="537032at2759"/>
<keyword evidence="5 9" id="KW-1133">Transmembrane helix</keyword>
<dbReference type="GO" id="GO:0046513">
    <property type="term" value="P:ceramide biosynthetic process"/>
    <property type="evidence" value="ECO:0007669"/>
    <property type="project" value="InterPro"/>
</dbReference>
<dbReference type="GeneID" id="105900982"/>
<dbReference type="Pfam" id="PF03798">
    <property type="entry name" value="TRAM_LAG1_CLN8"/>
    <property type="match status" value="1"/>
</dbReference>
<evidence type="ECO:0000256" key="8">
    <source>
        <dbReference type="PROSITE-ProRule" id="PRU00205"/>
    </source>
</evidence>
<keyword evidence="11" id="KW-1185">Reference proteome</keyword>
<evidence type="ECO:0000256" key="9">
    <source>
        <dbReference type="SAM" id="Phobius"/>
    </source>
</evidence>
<keyword evidence="6 8" id="KW-0472">Membrane</keyword>
<dbReference type="CTD" id="10715"/>
<evidence type="ECO:0000256" key="3">
    <source>
        <dbReference type="ARBA" id="ARBA00004991"/>
    </source>
</evidence>
<dbReference type="GO" id="GO:0016020">
    <property type="term" value="C:membrane"/>
    <property type="evidence" value="ECO:0007669"/>
    <property type="project" value="UniProtKB-SubCell"/>
</dbReference>
<evidence type="ECO:0000259" key="10">
    <source>
        <dbReference type="PROSITE" id="PS50922"/>
    </source>
</evidence>
<dbReference type="SMART" id="SM00724">
    <property type="entry name" value="TLC"/>
    <property type="match status" value="1"/>
</dbReference>
<evidence type="ECO:0000256" key="2">
    <source>
        <dbReference type="ARBA" id="ARBA00004760"/>
    </source>
</evidence>
<evidence type="ECO:0000256" key="1">
    <source>
        <dbReference type="ARBA" id="ARBA00004141"/>
    </source>
</evidence>
<evidence type="ECO:0000256" key="7">
    <source>
        <dbReference type="ARBA" id="ARBA00049036"/>
    </source>
</evidence>
<evidence type="ECO:0000256" key="4">
    <source>
        <dbReference type="ARBA" id="ARBA00022692"/>
    </source>
</evidence>
<comment type="catalytic activity">
    <reaction evidence="7">
        <text>sphinganine + octadecanoyl-CoA = N-(octadecanoyl)-sphinganine + CoA + H(+)</text>
        <dbReference type="Rhea" id="RHEA:36547"/>
        <dbReference type="ChEBI" id="CHEBI:15378"/>
        <dbReference type="ChEBI" id="CHEBI:57287"/>
        <dbReference type="ChEBI" id="CHEBI:57394"/>
        <dbReference type="ChEBI" id="CHEBI:57817"/>
        <dbReference type="ChEBI" id="CHEBI:67033"/>
    </reaction>
    <physiologicalReaction direction="left-to-right" evidence="7">
        <dbReference type="Rhea" id="RHEA:36548"/>
    </physiologicalReaction>
</comment>
<dbReference type="PANTHER" id="PTHR12560">
    <property type="entry name" value="LONGEVITY ASSURANCE FACTOR 1 LAG1"/>
    <property type="match status" value="1"/>
</dbReference>
<evidence type="ECO:0000256" key="5">
    <source>
        <dbReference type="ARBA" id="ARBA00022989"/>
    </source>
</evidence>
<feature type="transmembrane region" description="Helical" evidence="9">
    <location>
        <begin position="266"/>
        <end position="285"/>
    </location>
</feature>
<proteinExistence type="predicted"/>
<comment type="pathway">
    <text evidence="2">Lipid metabolism; sphingolipid metabolism.</text>
</comment>
<reference evidence="12" key="1">
    <citation type="submission" date="2025-08" db="UniProtKB">
        <authorList>
            <consortium name="RefSeq"/>
        </authorList>
    </citation>
    <scope>IDENTIFICATION</scope>
</reference>
<evidence type="ECO:0000313" key="12">
    <source>
        <dbReference type="RefSeq" id="XP_012683821.1"/>
    </source>
</evidence>
<organism evidence="11 12">
    <name type="scientific">Clupea harengus</name>
    <name type="common">Atlantic herring</name>
    <dbReference type="NCBI Taxonomy" id="7950"/>
    <lineage>
        <taxon>Eukaryota</taxon>
        <taxon>Metazoa</taxon>
        <taxon>Chordata</taxon>
        <taxon>Craniata</taxon>
        <taxon>Vertebrata</taxon>
        <taxon>Euteleostomi</taxon>
        <taxon>Actinopterygii</taxon>
        <taxon>Neopterygii</taxon>
        <taxon>Teleostei</taxon>
        <taxon>Clupei</taxon>
        <taxon>Clupeiformes</taxon>
        <taxon>Clupeoidei</taxon>
        <taxon>Clupeidae</taxon>
        <taxon>Clupea</taxon>
    </lineage>
</organism>